<proteinExistence type="predicted"/>
<evidence type="ECO:0000313" key="2">
    <source>
        <dbReference type="EMBL" id="GMR41181.1"/>
    </source>
</evidence>
<keyword evidence="3" id="KW-1185">Reference proteome</keyword>
<comment type="caution">
    <text evidence="2">The sequence shown here is derived from an EMBL/GenBank/DDBJ whole genome shotgun (WGS) entry which is preliminary data.</text>
</comment>
<protein>
    <submittedName>
        <fullName evidence="2">Uncharacterized protein</fullName>
    </submittedName>
</protein>
<feature type="compositionally biased region" description="Basic and acidic residues" evidence="1">
    <location>
        <begin position="1"/>
        <end position="12"/>
    </location>
</feature>
<reference evidence="3" key="1">
    <citation type="submission" date="2022-10" db="EMBL/GenBank/DDBJ databases">
        <title>Genome assembly of Pristionchus species.</title>
        <authorList>
            <person name="Yoshida K."/>
            <person name="Sommer R.J."/>
        </authorList>
    </citation>
    <scope>NUCLEOTIDE SEQUENCE [LARGE SCALE GENOMIC DNA]</scope>
    <source>
        <strain evidence="3">RS5460</strain>
    </source>
</reference>
<accession>A0AAN5CGA0</accession>
<name>A0AAN5CGA0_9BILA</name>
<feature type="compositionally biased region" description="Basic and acidic residues" evidence="1">
    <location>
        <begin position="63"/>
        <end position="77"/>
    </location>
</feature>
<sequence>MCFGKKKDEKSAMKPPTGPASGGAGADQLLAGDKPGSLMKPAPGAPPAAAPTPPAAPPPPADAPKEDAPAPEAKTEGDQNYENVDVKK</sequence>
<gene>
    <name evidence="2" type="ORF">PMAYCL1PPCAC_11377</name>
</gene>
<dbReference type="AlphaFoldDB" id="A0AAN5CGA0"/>
<dbReference type="Proteomes" id="UP001328107">
    <property type="component" value="Unassembled WGS sequence"/>
</dbReference>
<feature type="compositionally biased region" description="Pro residues" evidence="1">
    <location>
        <begin position="43"/>
        <end position="62"/>
    </location>
</feature>
<organism evidence="2 3">
    <name type="scientific">Pristionchus mayeri</name>
    <dbReference type="NCBI Taxonomy" id="1317129"/>
    <lineage>
        <taxon>Eukaryota</taxon>
        <taxon>Metazoa</taxon>
        <taxon>Ecdysozoa</taxon>
        <taxon>Nematoda</taxon>
        <taxon>Chromadorea</taxon>
        <taxon>Rhabditida</taxon>
        <taxon>Rhabditina</taxon>
        <taxon>Diplogasteromorpha</taxon>
        <taxon>Diplogasteroidea</taxon>
        <taxon>Neodiplogasteridae</taxon>
        <taxon>Pristionchus</taxon>
    </lineage>
</organism>
<evidence type="ECO:0000256" key="1">
    <source>
        <dbReference type="SAM" id="MobiDB-lite"/>
    </source>
</evidence>
<dbReference type="EMBL" id="BTRK01000003">
    <property type="protein sequence ID" value="GMR41181.1"/>
    <property type="molecule type" value="Genomic_DNA"/>
</dbReference>
<evidence type="ECO:0000313" key="3">
    <source>
        <dbReference type="Proteomes" id="UP001328107"/>
    </source>
</evidence>
<feature type="region of interest" description="Disordered" evidence="1">
    <location>
        <begin position="1"/>
        <end position="88"/>
    </location>
</feature>